<dbReference type="InterPro" id="IPR045175">
    <property type="entry name" value="M28_fam"/>
</dbReference>
<protein>
    <recommendedName>
        <fullName evidence="2">Peptidase M28 domain-containing protein</fullName>
    </recommendedName>
</protein>
<comment type="caution">
    <text evidence="3">The sequence shown here is derived from an EMBL/GenBank/DDBJ whole genome shotgun (WGS) entry which is preliminary data.</text>
</comment>
<dbReference type="InterPro" id="IPR007484">
    <property type="entry name" value="Peptidase_M28"/>
</dbReference>
<name>A0A840E415_9BACT</name>
<dbReference type="SUPFAM" id="SSF53187">
    <property type="entry name" value="Zn-dependent exopeptidases"/>
    <property type="match status" value="1"/>
</dbReference>
<evidence type="ECO:0000313" key="4">
    <source>
        <dbReference type="Proteomes" id="UP000576209"/>
    </source>
</evidence>
<feature type="chain" id="PRO_5032703769" description="Peptidase M28 domain-containing protein" evidence="1">
    <location>
        <begin position="20"/>
        <end position="529"/>
    </location>
</feature>
<dbReference type="Pfam" id="PF04389">
    <property type="entry name" value="Peptidase_M28"/>
    <property type="match status" value="1"/>
</dbReference>
<dbReference type="GO" id="GO:0006508">
    <property type="term" value="P:proteolysis"/>
    <property type="evidence" value="ECO:0007669"/>
    <property type="project" value="InterPro"/>
</dbReference>
<reference evidence="3 4" key="1">
    <citation type="submission" date="2020-08" db="EMBL/GenBank/DDBJ databases">
        <title>Genomic Encyclopedia of Type Strains, Phase IV (KMG-IV): sequencing the most valuable type-strain genomes for metagenomic binning, comparative biology and taxonomic classification.</title>
        <authorList>
            <person name="Goeker M."/>
        </authorList>
    </citation>
    <scope>NUCLEOTIDE SEQUENCE [LARGE SCALE GENOMIC DNA]</scope>
    <source>
        <strain evidence="3 4">DSM 105137</strain>
    </source>
</reference>
<dbReference type="AlphaFoldDB" id="A0A840E415"/>
<gene>
    <name evidence="3" type="ORF">GGR28_001018</name>
</gene>
<feature type="signal peptide" evidence="1">
    <location>
        <begin position="1"/>
        <end position="19"/>
    </location>
</feature>
<sequence length="529" mass="60016">MNRLSVLALALLCALPAFAQRAALPTTDAEARALAATITPTDLRRHLTVLSADDMEGRETGEPGQKKAAAYLQSQLEDLGFPAVGENDGYYQTIKFSRQKWEDVSMVLNGKELRHLWDFYSAPSQNNSRDQTVIDEITFLGYGIDDGTYSDYREHDLRGKSILIFSGEPRNAKGNFLLTGTKDPSDWSLNDGQKLRLARERGVETVFVIDPSFKQNVQEVRKETLDGRMRMAEQTEAERREANSVYLTPEVTRRLLGDQYRKVIKARKKIEKSGKSRPVTVPTDIVLTQRKEVTELIGENVLGFLEGTDPVLKEEILVVSAHYDHIGRRGDAIFNGADDNGSGTSTVLEIAEAFVQAKREGKGPRRSVLFLWVSGEEKGLLGSEYYSTHPVFPLDQTIADINVDMVGRVDEKHADNPYYIYVIGSDRLSSELHQINETVNKDFTQLELDYTYNAEDDPNRYYYRSDHYNFARNGIPSIFFFNGSHADYHRDTDTIEKIDFEKMARIGHLVFFNAWQLANQDKRIEVDVK</sequence>
<accession>A0A840E415</accession>
<evidence type="ECO:0000259" key="2">
    <source>
        <dbReference type="Pfam" id="PF04389"/>
    </source>
</evidence>
<keyword evidence="4" id="KW-1185">Reference proteome</keyword>
<dbReference type="EMBL" id="JACIFF010000002">
    <property type="protein sequence ID" value="MBB4078405.1"/>
    <property type="molecule type" value="Genomic_DNA"/>
</dbReference>
<dbReference type="RefSeq" id="WP_183494657.1">
    <property type="nucleotide sequence ID" value="NZ_JACIFF010000002.1"/>
</dbReference>
<evidence type="ECO:0000313" key="3">
    <source>
        <dbReference type="EMBL" id="MBB4078405.1"/>
    </source>
</evidence>
<dbReference type="PANTHER" id="PTHR12147">
    <property type="entry name" value="METALLOPEPTIDASE M28 FAMILY MEMBER"/>
    <property type="match status" value="1"/>
</dbReference>
<dbReference type="Gene3D" id="3.40.630.10">
    <property type="entry name" value="Zn peptidases"/>
    <property type="match status" value="2"/>
</dbReference>
<organism evidence="3 4">
    <name type="scientific">Neolewinella aquimaris</name>
    <dbReference type="NCBI Taxonomy" id="1835722"/>
    <lineage>
        <taxon>Bacteria</taxon>
        <taxon>Pseudomonadati</taxon>
        <taxon>Bacteroidota</taxon>
        <taxon>Saprospiria</taxon>
        <taxon>Saprospirales</taxon>
        <taxon>Lewinellaceae</taxon>
        <taxon>Neolewinella</taxon>
    </lineage>
</organism>
<feature type="domain" description="Peptidase M28" evidence="2">
    <location>
        <begin position="300"/>
        <end position="510"/>
    </location>
</feature>
<proteinExistence type="predicted"/>
<dbReference type="Proteomes" id="UP000576209">
    <property type="component" value="Unassembled WGS sequence"/>
</dbReference>
<dbReference type="GO" id="GO:0008235">
    <property type="term" value="F:metalloexopeptidase activity"/>
    <property type="evidence" value="ECO:0007669"/>
    <property type="project" value="InterPro"/>
</dbReference>
<keyword evidence="1" id="KW-0732">Signal</keyword>
<dbReference type="PANTHER" id="PTHR12147:SF26">
    <property type="entry name" value="PEPTIDASE M28 DOMAIN-CONTAINING PROTEIN"/>
    <property type="match status" value="1"/>
</dbReference>
<evidence type="ECO:0000256" key="1">
    <source>
        <dbReference type="SAM" id="SignalP"/>
    </source>
</evidence>